<feature type="region of interest" description="Disordered" evidence="1">
    <location>
        <begin position="65"/>
        <end position="86"/>
    </location>
</feature>
<name>A0A4Y2MLB1_ARAVE</name>
<dbReference type="Proteomes" id="UP000499080">
    <property type="component" value="Unassembled WGS sequence"/>
</dbReference>
<comment type="caution">
    <text evidence="2">The sequence shown here is derived from an EMBL/GenBank/DDBJ whole genome shotgun (WGS) entry which is preliminary data.</text>
</comment>
<organism evidence="2 3">
    <name type="scientific">Araneus ventricosus</name>
    <name type="common">Orbweaver spider</name>
    <name type="synonym">Epeira ventricosa</name>
    <dbReference type="NCBI Taxonomy" id="182803"/>
    <lineage>
        <taxon>Eukaryota</taxon>
        <taxon>Metazoa</taxon>
        <taxon>Ecdysozoa</taxon>
        <taxon>Arthropoda</taxon>
        <taxon>Chelicerata</taxon>
        <taxon>Arachnida</taxon>
        <taxon>Araneae</taxon>
        <taxon>Araneomorphae</taxon>
        <taxon>Entelegynae</taxon>
        <taxon>Araneoidea</taxon>
        <taxon>Araneidae</taxon>
        <taxon>Araneus</taxon>
    </lineage>
</organism>
<keyword evidence="3" id="KW-1185">Reference proteome</keyword>
<gene>
    <name evidence="2" type="ORF">AVEN_258230_1</name>
</gene>
<evidence type="ECO:0000313" key="3">
    <source>
        <dbReference type="Proteomes" id="UP000499080"/>
    </source>
</evidence>
<evidence type="ECO:0000313" key="2">
    <source>
        <dbReference type="EMBL" id="GBN27150.1"/>
    </source>
</evidence>
<evidence type="ECO:0000256" key="1">
    <source>
        <dbReference type="SAM" id="MobiDB-lite"/>
    </source>
</evidence>
<sequence>MSSRHANILYVTAVIIGHCHAGQHSIAAEPIPRHRHRRLVTSADIPAVTSLLTLQAEFLNPGSELQAGSDLHGSSELQQALDPPGF</sequence>
<proteinExistence type="predicted"/>
<accession>A0A4Y2MLB1</accession>
<dbReference type="AlphaFoldDB" id="A0A4Y2MLB1"/>
<reference evidence="2 3" key="1">
    <citation type="journal article" date="2019" name="Sci. Rep.">
        <title>Orb-weaving spider Araneus ventricosus genome elucidates the spidroin gene catalogue.</title>
        <authorList>
            <person name="Kono N."/>
            <person name="Nakamura H."/>
            <person name="Ohtoshi R."/>
            <person name="Moran D.A.P."/>
            <person name="Shinohara A."/>
            <person name="Yoshida Y."/>
            <person name="Fujiwara M."/>
            <person name="Mori M."/>
            <person name="Tomita M."/>
            <person name="Arakawa K."/>
        </authorList>
    </citation>
    <scope>NUCLEOTIDE SEQUENCE [LARGE SCALE GENOMIC DNA]</scope>
</reference>
<dbReference type="EMBL" id="BGPR01123521">
    <property type="protein sequence ID" value="GBN27150.1"/>
    <property type="molecule type" value="Genomic_DNA"/>
</dbReference>
<protein>
    <submittedName>
        <fullName evidence="2">Uncharacterized protein</fullName>
    </submittedName>
</protein>